<organism evidence="2 3">
    <name type="scientific">Basidiobolus ranarum</name>
    <dbReference type="NCBI Taxonomy" id="34480"/>
    <lineage>
        <taxon>Eukaryota</taxon>
        <taxon>Fungi</taxon>
        <taxon>Fungi incertae sedis</taxon>
        <taxon>Zoopagomycota</taxon>
        <taxon>Entomophthoromycotina</taxon>
        <taxon>Basidiobolomycetes</taxon>
        <taxon>Basidiobolales</taxon>
        <taxon>Basidiobolaceae</taxon>
        <taxon>Basidiobolus</taxon>
    </lineage>
</organism>
<feature type="region of interest" description="Disordered" evidence="1">
    <location>
        <begin position="209"/>
        <end position="235"/>
    </location>
</feature>
<reference evidence="2 3" key="1">
    <citation type="submission" date="2023-04" db="EMBL/GenBank/DDBJ databases">
        <title>Genome of Basidiobolus ranarum AG-B5.</title>
        <authorList>
            <person name="Stajich J.E."/>
            <person name="Carter-House D."/>
            <person name="Gryganskyi A."/>
        </authorList>
    </citation>
    <scope>NUCLEOTIDE SEQUENCE [LARGE SCALE GENOMIC DNA]</scope>
    <source>
        <strain evidence="2 3">AG-B5</strain>
    </source>
</reference>
<keyword evidence="3" id="KW-1185">Reference proteome</keyword>
<accession>A0ABR2WI37</accession>
<protein>
    <submittedName>
        <fullName evidence="2">Uncharacterized protein</fullName>
    </submittedName>
</protein>
<proteinExistence type="predicted"/>
<gene>
    <name evidence="2" type="ORF">K7432_014219</name>
</gene>
<evidence type="ECO:0000256" key="1">
    <source>
        <dbReference type="SAM" id="MobiDB-lite"/>
    </source>
</evidence>
<dbReference type="Proteomes" id="UP001479436">
    <property type="component" value="Unassembled WGS sequence"/>
</dbReference>
<name>A0ABR2WI37_9FUNG</name>
<evidence type="ECO:0000313" key="2">
    <source>
        <dbReference type="EMBL" id="KAK9761114.1"/>
    </source>
</evidence>
<dbReference type="EMBL" id="JASJQH010001561">
    <property type="protein sequence ID" value="KAK9761114.1"/>
    <property type="molecule type" value="Genomic_DNA"/>
</dbReference>
<sequence length="346" mass="38925">MKETEFYQPKAITYLTFDCAETHATQFGDCGLTKDTVLELNYFLDEFLSQLVRTAGYELVDIDQLCTSISFQFAFNSLGSRCVEEGKKVMKTNNSTKQTNKSDSIPLRLPGQDKWILEVLRGVCANESLEIPSIESFCLTESVKSFLKAVIVTLGQYIVHSMVLMAGKSNGEMLSIEDLFTTMCQDDQLNGMFVRMRIKKRMEEQIAKQKLSSGQEKLGRLRSSSAPSKTGSKFEKLTTDMSDSAKTIDTKNKGLGKILRSLRDNVHISNHSSEHQQCGVKSVEPFQEVPAKNMKQTTQLRHQKMVDFDLLLDSDHTIKLTLTPARLESMEVSNIEKRSVSTSIVN</sequence>
<comment type="caution">
    <text evidence="2">The sequence shown here is derived from an EMBL/GenBank/DDBJ whole genome shotgun (WGS) entry which is preliminary data.</text>
</comment>
<evidence type="ECO:0000313" key="3">
    <source>
        <dbReference type="Proteomes" id="UP001479436"/>
    </source>
</evidence>
<feature type="compositionally biased region" description="Polar residues" evidence="1">
    <location>
        <begin position="222"/>
        <end position="231"/>
    </location>
</feature>